<keyword evidence="3" id="KW-1185">Reference proteome</keyword>
<gene>
    <name evidence="2" type="ORF">CHLRE_06g305302v5</name>
</gene>
<feature type="region of interest" description="Disordered" evidence="1">
    <location>
        <begin position="61"/>
        <end position="103"/>
    </location>
</feature>
<dbReference type="AlphaFoldDB" id="A0A2K3DR85"/>
<accession>A0A2K3DR85</accession>
<dbReference type="EMBL" id="CM008967">
    <property type="protein sequence ID" value="PNW83062.1"/>
    <property type="molecule type" value="Genomic_DNA"/>
</dbReference>
<proteinExistence type="predicted"/>
<dbReference type="Proteomes" id="UP000006906">
    <property type="component" value="Chromosome 6"/>
</dbReference>
<dbReference type="KEGG" id="cre:CHLRE_06g305302v5"/>
<sequence>MVFIANADARVSIVGSLFHNNSRTVDTATPDNDKPLCLYVGDNFVGSLDLTNTSFIANTWGKPVPAGRRREAQEVGGIDAPPPAAPPADDGAGSSSGEGGGFGTTAGGYGSSYGGGHNGGYSGYGGDGGGYGGYGGSPPPAEPEGDGGTPGDAAGDNKLRAWQTTVGIACGGGTTTNCSVTVTNSKFINNTGGLNSALYVLCQTNDPLLVPMRCNIDILTSSFEGNLLLDVDGNGTAVVEKGGPHSAVLVAAATASDLTTINANVAFSTRIINVDVPKMVPSADGLSSAPDWSSLEAHNEFLPPPVEVHARVSGCEFIGSSTGGAGVTVTAYSSIYFGWFLC</sequence>
<evidence type="ECO:0000313" key="2">
    <source>
        <dbReference type="EMBL" id="PNW83062.1"/>
    </source>
</evidence>
<organism evidence="2 3">
    <name type="scientific">Chlamydomonas reinhardtii</name>
    <name type="common">Chlamydomonas smithii</name>
    <dbReference type="NCBI Taxonomy" id="3055"/>
    <lineage>
        <taxon>Eukaryota</taxon>
        <taxon>Viridiplantae</taxon>
        <taxon>Chlorophyta</taxon>
        <taxon>core chlorophytes</taxon>
        <taxon>Chlorophyceae</taxon>
        <taxon>CS clade</taxon>
        <taxon>Chlamydomonadales</taxon>
        <taxon>Chlamydomonadaceae</taxon>
        <taxon>Chlamydomonas</taxon>
    </lineage>
</organism>
<protein>
    <submittedName>
        <fullName evidence="2">Uncharacterized protein</fullName>
    </submittedName>
</protein>
<name>A0A2K3DR85_CHLRE</name>
<dbReference type="RefSeq" id="XP_042924394.1">
    <property type="nucleotide sequence ID" value="XM_043063688.1"/>
</dbReference>
<evidence type="ECO:0000256" key="1">
    <source>
        <dbReference type="SAM" id="MobiDB-lite"/>
    </source>
</evidence>
<reference evidence="2 3" key="1">
    <citation type="journal article" date="2007" name="Science">
        <title>The Chlamydomonas genome reveals the evolution of key animal and plant functions.</title>
        <authorList>
            <person name="Merchant S.S."/>
            <person name="Prochnik S.E."/>
            <person name="Vallon O."/>
            <person name="Harris E.H."/>
            <person name="Karpowicz S.J."/>
            <person name="Witman G.B."/>
            <person name="Terry A."/>
            <person name="Salamov A."/>
            <person name="Fritz-Laylin L.K."/>
            <person name="Marechal-Drouard L."/>
            <person name="Marshall W.F."/>
            <person name="Qu L.H."/>
            <person name="Nelson D.R."/>
            <person name="Sanderfoot A.A."/>
            <person name="Spalding M.H."/>
            <person name="Kapitonov V.V."/>
            <person name="Ren Q."/>
            <person name="Ferris P."/>
            <person name="Lindquist E."/>
            <person name="Shapiro H."/>
            <person name="Lucas S.M."/>
            <person name="Grimwood J."/>
            <person name="Schmutz J."/>
            <person name="Cardol P."/>
            <person name="Cerutti H."/>
            <person name="Chanfreau G."/>
            <person name="Chen C.L."/>
            <person name="Cognat V."/>
            <person name="Croft M.T."/>
            <person name="Dent R."/>
            <person name="Dutcher S."/>
            <person name="Fernandez E."/>
            <person name="Fukuzawa H."/>
            <person name="Gonzalez-Ballester D."/>
            <person name="Gonzalez-Halphen D."/>
            <person name="Hallmann A."/>
            <person name="Hanikenne M."/>
            <person name="Hippler M."/>
            <person name="Inwood W."/>
            <person name="Jabbari K."/>
            <person name="Kalanon M."/>
            <person name="Kuras R."/>
            <person name="Lefebvre P.A."/>
            <person name="Lemaire S.D."/>
            <person name="Lobanov A.V."/>
            <person name="Lohr M."/>
            <person name="Manuell A."/>
            <person name="Meier I."/>
            <person name="Mets L."/>
            <person name="Mittag M."/>
            <person name="Mittelmeier T."/>
            <person name="Moroney J.V."/>
            <person name="Moseley J."/>
            <person name="Napoli C."/>
            <person name="Nedelcu A.M."/>
            <person name="Niyogi K."/>
            <person name="Novoselov S.V."/>
            <person name="Paulsen I.T."/>
            <person name="Pazour G."/>
            <person name="Purton S."/>
            <person name="Ral J.P."/>
            <person name="Riano-Pachon D.M."/>
            <person name="Riekhof W."/>
            <person name="Rymarquis L."/>
            <person name="Schroda M."/>
            <person name="Stern D."/>
            <person name="Umen J."/>
            <person name="Willows R."/>
            <person name="Wilson N."/>
            <person name="Zimmer S.L."/>
            <person name="Allmer J."/>
            <person name="Balk J."/>
            <person name="Bisova K."/>
            <person name="Chen C.J."/>
            <person name="Elias M."/>
            <person name="Gendler K."/>
            <person name="Hauser C."/>
            <person name="Lamb M.R."/>
            <person name="Ledford H."/>
            <person name="Long J.C."/>
            <person name="Minagawa J."/>
            <person name="Page M.D."/>
            <person name="Pan J."/>
            <person name="Pootakham W."/>
            <person name="Roje S."/>
            <person name="Rose A."/>
            <person name="Stahlberg E."/>
            <person name="Terauchi A.M."/>
            <person name="Yang P."/>
            <person name="Ball S."/>
            <person name="Bowler C."/>
            <person name="Dieckmann C.L."/>
            <person name="Gladyshev V.N."/>
            <person name="Green P."/>
            <person name="Jorgensen R."/>
            <person name="Mayfield S."/>
            <person name="Mueller-Roeber B."/>
            <person name="Rajamani S."/>
            <person name="Sayre R.T."/>
            <person name="Brokstein P."/>
            <person name="Dubchak I."/>
            <person name="Goodstein D."/>
            <person name="Hornick L."/>
            <person name="Huang Y.W."/>
            <person name="Jhaveri J."/>
            <person name="Luo Y."/>
            <person name="Martinez D."/>
            <person name="Ngau W.C."/>
            <person name="Otillar B."/>
            <person name="Poliakov A."/>
            <person name="Porter A."/>
            <person name="Szajkowski L."/>
            <person name="Werner G."/>
            <person name="Zhou K."/>
            <person name="Grigoriev I.V."/>
            <person name="Rokhsar D.S."/>
            <person name="Grossman A.R."/>
        </authorList>
    </citation>
    <scope>NUCLEOTIDE SEQUENCE [LARGE SCALE GENOMIC DNA]</scope>
    <source>
        <strain evidence="3">CC-503</strain>
    </source>
</reference>
<evidence type="ECO:0000313" key="3">
    <source>
        <dbReference type="Proteomes" id="UP000006906"/>
    </source>
</evidence>
<dbReference type="GeneID" id="66053895"/>
<dbReference type="Gramene" id="PNW83062">
    <property type="protein sequence ID" value="PNW83062"/>
    <property type="gene ID" value="CHLRE_06g305302v5"/>
</dbReference>
<dbReference type="InParanoid" id="A0A2K3DR85"/>
<feature type="compositionally biased region" description="Gly residues" evidence="1">
    <location>
        <begin position="94"/>
        <end position="103"/>
    </location>
</feature>
<dbReference type="OrthoDB" id="10552917at2759"/>
<feature type="region of interest" description="Disordered" evidence="1">
    <location>
        <begin position="132"/>
        <end position="156"/>
    </location>
</feature>